<evidence type="ECO:0000256" key="3">
    <source>
        <dbReference type="ARBA" id="ARBA00010617"/>
    </source>
</evidence>
<evidence type="ECO:0000256" key="4">
    <source>
        <dbReference type="ARBA" id="ARBA00022617"/>
    </source>
</evidence>
<evidence type="ECO:0000256" key="2">
    <source>
        <dbReference type="ARBA" id="ARBA00005179"/>
    </source>
</evidence>
<dbReference type="CDD" id="cd11065">
    <property type="entry name" value="CYP64-like"/>
    <property type="match status" value="1"/>
</dbReference>
<dbReference type="EMBL" id="JARKIF010000005">
    <property type="protein sequence ID" value="KAJ7639244.1"/>
    <property type="molecule type" value="Genomic_DNA"/>
</dbReference>
<dbReference type="GO" id="GO:0016705">
    <property type="term" value="F:oxidoreductase activity, acting on paired donors, with incorporation or reduction of molecular oxygen"/>
    <property type="evidence" value="ECO:0007669"/>
    <property type="project" value="InterPro"/>
</dbReference>
<keyword evidence="11" id="KW-0732">Signal</keyword>
<keyword evidence="4 9" id="KW-0349">Heme</keyword>
<keyword evidence="8 10" id="KW-0503">Monooxygenase</keyword>
<evidence type="ECO:0000313" key="12">
    <source>
        <dbReference type="EMBL" id="KAJ7639244.1"/>
    </source>
</evidence>
<accession>A0AAD7C5K9</accession>
<evidence type="ECO:0000256" key="9">
    <source>
        <dbReference type="PIRSR" id="PIRSR602401-1"/>
    </source>
</evidence>
<dbReference type="GO" id="GO:0020037">
    <property type="term" value="F:heme binding"/>
    <property type="evidence" value="ECO:0007669"/>
    <property type="project" value="InterPro"/>
</dbReference>
<dbReference type="PRINTS" id="PR00463">
    <property type="entry name" value="EP450I"/>
</dbReference>
<dbReference type="PANTHER" id="PTHR46300">
    <property type="entry name" value="P450, PUTATIVE (EUROFUNG)-RELATED-RELATED"/>
    <property type="match status" value="1"/>
</dbReference>
<evidence type="ECO:0000256" key="8">
    <source>
        <dbReference type="ARBA" id="ARBA00023033"/>
    </source>
</evidence>
<evidence type="ECO:0000256" key="5">
    <source>
        <dbReference type="ARBA" id="ARBA00022723"/>
    </source>
</evidence>
<comment type="caution">
    <text evidence="12">The sequence shown here is derived from an EMBL/GenBank/DDBJ whole genome shotgun (WGS) entry which is preliminary data.</text>
</comment>
<reference evidence="12" key="1">
    <citation type="submission" date="2023-03" db="EMBL/GenBank/DDBJ databases">
        <title>Massive genome expansion in bonnet fungi (Mycena s.s.) driven by repeated elements and novel gene families across ecological guilds.</title>
        <authorList>
            <consortium name="Lawrence Berkeley National Laboratory"/>
            <person name="Harder C.B."/>
            <person name="Miyauchi S."/>
            <person name="Viragh M."/>
            <person name="Kuo A."/>
            <person name="Thoen E."/>
            <person name="Andreopoulos B."/>
            <person name="Lu D."/>
            <person name="Skrede I."/>
            <person name="Drula E."/>
            <person name="Henrissat B."/>
            <person name="Morin E."/>
            <person name="Kohler A."/>
            <person name="Barry K."/>
            <person name="LaButti K."/>
            <person name="Morin E."/>
            <person name="Salamov A."/>
            <person name="Lipzen A."/>
            <person name="Mereny Z."/>
            <person name="Hegedus B."/>
            <person name="Baldrian P."/>
            <person name="Stursova M."/>
            <person name="Weitz H."/>
            <person name="Taylor A."/>
            <person name="Grigoriev I.V."/>
            <person name="Nagy L.G."/>
            <person name="Martin F."/>
            <person name="Kauserud H."/>
        </authorList>
    </citation>
    <scope>NUCLEOTIDE SEQUENCE</scope>
    <source>
        <strain evidence="12">9284</strain>
    </source>
</reference>
<dbReference type="InterPro" id="IPR017972">
    <property type="entry name" value="Cyt_P450_CS"/>
</dbReference>
<keyword evidence="5 9" id="KW-0479">Metal-binding</keyword>
<evidence type="ECO:0000256" key="7">
    <source>
        <dbReference type="ARBA" id="ARBA00023004"/>
    </source>
</evidence>
<dbReference type="InterPro" id="IPR002401">
    <property type="entry name" value="Cyt_P450_E_grp-I"/>
</dbReference>
<dbReference type="AlphaFoldDB" id="A0AAD7C5K9"/>
<evidence type="ECO:0000256" key="11">
    <source>
        <dbReference type="SAM" id="SignalP"/>
    </source>
</evidence>
<name>A0AAD7C5K9_9AGAR</name>
<keyword evidence="13" id="KW-1185">Reference proteome</keyword>
<evidence type="ECO:0000256" key="1">
    <source>
        <dbReference type="ARBA" id="ARBA00001971"/>
    </source>
</evidence>
<feature type="binding site" description="axial binding residue" evidence="9">
    <location>
        <position position="430"/>
    </location>
    <ligand>
        <name>heme</name>
        <dbReference type="ChEBI" id="CHEBI:30413"/>
    </ligand>
    <ligandPart>
        <name>Fe</name>
        <dbReference type="ChEBI" id="CHEBI:18248"/>
    </ligandPart>
</feature>
<feature type="signal peptide" evidence="11">
    <location>
        <begin position="1"/>
        <end position="25"/>
    </location>
</feature>
<sequence length="500" mass="55864">MHNEASVALALGATALAVVVWSARAKKSVAPFPPGPKGTFLLGNALDLPQSKPWVTFAEWAKTYGPIVHLSVFGKHIIVLNDLKYAIDILDKKSRIYSNRPKLIMGGELVGYDQLLGFLQFGKQWTEQRRIMAQFLGTRSKVETACGPSLETAVYAFMHDLLQNPNMWRDFVFKFAGTTLLNVTCGYQPKDENDSFLQLADESMKQFSELTGANAFAVDTFPFLRYVPEWFPGAGWKKKINPYRATCQAAIDTPFIWVKRQMELGKSMPGMVSDLLSSHQYTAEEEHTLKLTAFSTAAVIETFFLAMVLQPDAQRKAQMELDNILGPSTVPRSADRARLPFVEALILEVLRKYTMAPLGLPHAAAEDDVHKGYFIPKDTIVMANTWLFFCDPKIYSDPEAFRPERFIETPTHAKEMDPREILFGYGRRVCPGSHLADLSIWLVCAAILTFFDISAPIEDGRPVLPSGEFLDGTISRPAEFKCVVTARKGAAEAIHRLVDV</sequence>
<comment type="similarity">
    <text evidence="3 10">Belongs to the cytochrome P450 family.</text>
</comment>
<organism evidence="12 13">
    <name type="scientific">Roridomyces roridus</name>
    <dbReference type="NCBI Taxonomy" id="1738132"/>
    <lineage>
        <taxon>Eukaryota</taxon>
        <taxon>Fungi</taxon>
        <taxon>Dikarya</taxon>
        <taxon>Basidiomycota</taxon>
        <taxon>Agaricomycotina</taxon>
        <taxon>Agaricomycetes</taxon>
        <taxon>Agaricomycetidae</taxon>
        <taxon>Agaricales</taxon>
        <taxon>Marasmiineae</taxon>
        <taxon>Mycenaceae</taxon>
        <taxon>Roridomyces</taxon>
    </lineage>
</organism>
<dbReference type="PROSITE" id="PS00086">
    <property type="entry name" value="CYTOCHROME_P450"/>
    <property type="match status" value="1"/>
</dbReference>
<keyword evidence="7 9" id="KW-0408">Iron</keyword>
<feature type="chain" id="PRO_5042113845" evidence="11">
    <location>
        <begin position="26"/>
        <end position="500"/>
    </location>
</feature>
<dbReference type="Proteomes" id="UP001221142">
    <property type="component" value="Unassembled WGS sequence"/>
</dbReference>
<dbReference type="PANTHER" id="PTHR46300:SF7">
    <property type="entry name" value="P450, PUTATIVE (EUROFUNG)-RELATED"/>
    <property type="match status" value="1"/>
</dbReference>
<dbReference type="InterPro" id="IPR001128">
    <property type="entry name" value="Cyt_P450"/>
</dbReference>
<dbReference type="GO" id="GO:0005506">
    <property type="term" value="F:iron ion binding"/>
    <property type="evidence" value="ECO:0007669"/>
    <property type="project" value="InterPro"/>
</dbReference>
<keyword evidence="6 10" id="KW-0560">Oxidoreductase</keyword>
<evidence type="ECO:0000313" key="13">
    <source>
        <dbReference type="Proteomes" id="UP001221142"/>
    </source>
</evidence>
<evidence type="ECO:0000256" key="6">
    <source>
        <dbReference type="ARBA" id="ARBA00023002"/>
    </source>
</evidence>
<dbReference type="InterPro" id="IPR036396">
    <property type="entry name" value="Cyt_P450_sf"/>
</dbReference>
<gene>
    <name evidence="12" type="ORF">FB45DRAFT_905075</name>
</gene>
<comment type="cofactor">
    <cofactor evidence="1 9">
        <name>heme</name>
        <dbReference type="ChEBI" id="CHEBI:30413"/>
    </cofactor>
</comment>
<dbReference type="InterPro" id="IPR050364">
    <property type="entry name" value="Cytochrome_P450_fung"/>
</dbReference>
<dbReference type="Gene3D" id="1.10.630.10">
    <property type="entry name" value="Cytochrome P450"/>
    <property type="match status" value="1"/>
</dbReference>
<dbReference type="Pfam" id="PF00067">
    <property type="entry name" value="p450"/>
    <property type="match status" value="1"/>
</dbReference>
<evidence type="ECO:0000256" key="10">
    <source>
        <dbReference type="RuleBase" id="RU000461"/>
    </source>
</evidence>
<dbReference type="PRINTS" id="PR00385">
    <property type="entry name" value="P450"/>
</dbReference>
<proteinExistence type="inferred from homology"/>
<protein>
    <submittedName>
        <fullName evidence="12">Cytochrome P450</fullName>
    </submittedName>
</protein>
<dbReference type="GO" id="GO:0004497">
    <property type="term" value="F:monooxygenase activity"/>
    <property type="evidence" value="ECO:0007669"/>
    <property type="project" value="UniProtKB-KW"/>
</dbReference>
<dbReference type="SUPFAM" id="SSF48264">
    <property type="entry name" value="Cytochrome P450"/>
    <property type="match status" value="1"/>
</dbReference>
<comment type="pathway">
    <text evidence="2">Secondary metabolite biosynthesis.</text>
</comment>